<accession>A0A841YBR4</accession>
<dbReference type="Proteomes" id="UP000571128">
    <property type="component" value="Unassembled WGS sequence"/>
</dbReference>
<protein>
    <recommendedName>
        <fullName evidence="5">Bacterial Ig domain-containing protein</fullName>
    </recommendedName>
</protein>
<evidence type="ECO:0000313" key="3">
    <source>
        <dbReference type="EMBL" id="MBC1397627.1"/>
    </source>
</evidence>
<sequence length="1510" mass="161673">MEKNKGNWNKTKKALIIATVIATQMTTLPLNVFATDSLQVVDSSGGKVELNKRSLAIGNGEKEVTAIVSTFEEFKNALEQGEVNRIVLDADIQFNSDIIISKNIRIEGNGYNLSFVNYQLMVKGVSIIDLQSVGVNNSGSSPMIRALDGAQSPTINILGDVQARGYLVGGDGNTTLTIGGENNNFISQSNYAVRVSHLQIQNNTKIEKIAAEHTAISTLSNGSIVIGDNVQMDMTSNKGYAFDAPETDLRIGNNTIIKSEALYGSIRAASLTIGNDSDVSLAAGIEGNSIYLNGNLKIGDRTKFTSTGQGTGIYANASGASIEVGEKSDINIHSKNQYGIYSHGKIVFGDGTAVNINSHLQSLRSGATGVQFGSISNQQKLAEDKVTIRLNSDLEYGIWASGPVVFGDFTDAKITSKLSSVYATGVSNVSVGNQSKLVLKSDIEYGLRSGGLSISDYGDVDISSYLRGILLEEVNGSGLKTKNNVKLKLNTSTEDGIYSIKDINFGSNNNVDITSLSNNGIYTFSNSVINLGEDSNLAINAKVGVRQITTGSAFNADKSSNVKITATQEAINTEGAVKFNSESTANIKAASDQGENAAIRAYHGVTFNQNTKVYVETLSNNSRMVFDISGFQNSKLTFNGSQFIDIRQGNRSNTGHIVKGHPNNDQKSIVSFNNIPNLFAWNHATSWSRNSDGKWSELSNVFIPLSSHVGSTHVDYFSGTPEGENISNFELFDYSRVSTVEQSNVASPTIDVIHENDKLITGSGTAGHQVVITLPDLTTSTIEVGTDGKWSLNISEGPVLVKGDIVKAYQTNGLTESVKTQAIVQEDIRIPDFPIVNKIIAGETVITGSAEPNNTVTVKLPDGTTVTTTAAPDGSYSAIIPSQQAGDTIYVTQTGDNGKESNPASVIVDRKLDYSITPNGYNIDSSSYLTGNVGTDVTKVRIYVNGKVVNNVTPTSGKFKAYVRSYVTHADDKVKVVSLDSQGNEKEEKLVALSYNNVVLTANVYTLGENLVTGTIDSRATSAVLFDTDTNKPVRQVIVSGDGTYKISASDVITSVSNKYAVVAKEGSTELKRVPLVVKEAPTKDYTLTADDYVIGDTYISGTYDEEGTKVVLYVDGVAVKNSALDTGNKTYKVIAKGLVTNPNQKVEMVMSKGTTVLKRIDVKLSQSENQYTLTADKYEIGKTLITGTYDAEATKVVLYVDGVAVKNSALDANALTYKVTAKGLVTSPNQKVEMVMSKGTQELKRVDVSIATASESQYVLTANDYTIGDAALTGTYDTEATKVVLYVDGVAVKNSALDSDTKTYKVAAKSFVKNKSQKVEVVMSKGTTELKRVTVKVSDAAIPEYSLTANDYQVGDTLITGTYDAEATKVVLYVDGVAVKNSALDKNNLTYAVTAKGLVTNSSKTVEMVMSNGTQELKRITVNVSKLYNLSAETYKLGDNYIIGSYDAEATKVVMYVDGIAVKNGAINDEDLTYTIAAKGFVSSVDQHVEVVESKGTVVLKRVTVQVVE</sequence>
<dbReference type="Pfam" id="PF17936">
    <property type="entry name" value="Big_6"/>
    <property type="match status" value="1"/>
</dbReference>
<dbReference type="InterPro" id="IPR046746">
    <property type="entry name" value="Big_15"/>
</dbReference>
<dbReference type="Gene3D" id="2.60.40.10">
    <property type="entry name" value="Immunoglobulins"/>
    <property type="match status" value="2"/>
</dbReference>
<feature type="domain" description="Bacterial Ig" evidence="2">
    <location>
        <begin position="1347"/>
        <end position="1426"/>
    </location>
</feature>
<feature type="domain" description="Bacterial Ig" evidence="2">
    <location>
        <begin position="1087"/>
        <end position="1163"/>
    </location>
</feature>
<proteinExistence type="predicted"/>
<feature type="domain" description="Bacterial Ig" evidence="2">
    <location>
        <begin position="915"/>
        <end position="992"/>
    </location>
</feature>
<evidence type="ECO:0000259" key="1">
    <source>
        <dbReference type="Pfam" id="PF17936"/>
    </source>
</evidence>
<evidence type="ECO:0000313" key="4">
    <source>
        <dbReference type="Proteomes" id="UP000571128"/>
    </source>
</evidence>
<feature type="domain" description="Bacterial Ig" evidence="2">
    <location>
        <begin position="1173"/>
        <end position="1252"/>
    </location>
</feature>
<evidence type="ECO:0000259" key="2">
    <source>
        <dbReference type="Pfam" id="PF20622"/>
    </source>
</evidence>
<dbReference type="RefSeq" id="WP_115095459.1">
    <property type="nucleotide sequence ID" value="NZ_JAARPY010000002.1"/>
</dbReference>
<dbReference type="InterPro" id="IPR041498">
    <property type="entry name" value="Big_6"/>
</dbReference>
<organism evidence="3 4">
    <name type="scientific">Listeria fleischmannii</name>
    <dbReference type="NCBI Taxonomy" id="1069827"/>
    <lineage>
        <taxon>Bacteria</taxon>
        <taxon>Bacillati</taxon>
        <taxon>Bacillota</taxon>
        <taxon>Bacilli</taxon>
        <taxon>Bacillales</taxon>
        <taxon>Listeriaceae</taxon>
        <taxon>Listeria</taxon>
    </lineage>
</organism>
<feature type="domain" description="Bacterial Ig" evidence="2">
    <location>
        <begin position="1261"/>
        <end position="1339"/>
    </location>
</feature>
<reference evidence="3 4" key="1">
    <citation type="submission" date="2020-03" db="EMBL/GenBank/DDBJ databases">
        <title>Soil Listeria distribution.</title>
        <authorList>
            <person name="Liao J."/>
            <person name="Wiedmann M."/>
        </authorList>
    </citation>
    <scope>NUCLEOTIDE SEQUENCE [LARGE SCALE GENOMIC DNA]</scope>
    <source>
        <strain evidence="3 4">FSL L7-1645</strain>
    </source>
</reference>
<gene>
    <name evidence="3" type="ORF">HB844_01965</name>
</gene>
<evidence type="ECO:0008006" key="5">
    <source>
        <dbReference type="Google" id="ProtNLM"/>
    </source>
</evidence>
<dbReference type="EMBL" id="JAARPY010000002">
    <property type="protein sequence ID" value="MBC1397627.1"/>
    <property type="molecule type" value="Genomic_DNA"/>
</dbReference>
<dbReference type="InterPro" id="IPR046776">
    <property type="entry name" value="Pectate_lyase_5"/>
</dbReference>
<comment type="caution">
    <text evidence="3">The sequence shown here is derived from an EMBL/GenBank/DDBJ whole genome shotgun (WGS) entry which is preliminary data.</text>
</comment>
<feature type="domain" description="Bacterial Ig" evidence="1">
    <location>
        <begin position="831"/>
        <end position="908"/>
    </location>
</feature>
<dbReference type="Pfam" id="PF20622">
    <property type="entry name" value="Big_15"/>
    <property type="match status" value="5"/>
</dbReference>
<dbReference type="Pfam" id="PF20585">
    <property type="entry name" value="Pectate_lyase_5"/>
    <property type="match status" value="1"/>
</dbReference>
<name>A0A841YBR4_9LIST</name>
<dbReference type="InterPro" id="IPR013783">
    <property type="entry name" value="Ig-like_fold"/>
</dbReference>